<accession>Q1YZ11</accession>
<reference evidence="1 2" key="1">
    <citation type="submission" date="2006-03" db="EMBL/GenBank/DDBJ databases">
        <authorList>
            <person name="Bartlett D.H."/>
            <person name="Valle G."/>
            <person name="Lauro F.M."/>
            <person name="Vezzi A."/>
            <person name="Simonato F."/>
            <person name="Eloe E."/>
            <person name="Vitulo N."/>
            <person name="Stratton T.K."/>
            <person name="D'angelo M."/>
            <person name="Ferriera S."/>
            <person name="Johnson J."/>
            <person name="Kravitz S."/>
            <person name="Beeson K."/>
            <person name="Sutton G."/>
            <person name="Rogers Y."/>
            <person name="Friedman R."/>
            <person name="Frazier M."/>
            <person name="Venter J.C."/>
        </authorList>
    </citation>
    <scope>NUCLEOTIDE SEQUENCE [LARGE SCALE GENOMIC DNA]</scope>
    <source>
        <strain evidence="1 2">3TCK</strain>
    </source>
</reference>
<sequence length="250" mass="28155">MGLGCLFYIVNRDNEQNEKDYHQSNNGNGSTFTYCLFKLSPNKQRDNEQRYPENKTLKEVDFDSLEKGVQWVSDAVQPHYYTSLIVPKVELEQNKTHSKQIPETVLEKLSTVVTKQLRSNISSDIKVVDKVGPHVAQINLRISRATANPEDLKLTKVIPIGAVIGAVKMALGTRNQSVRIIIEAQIVDSISNKPLAERVSVIEAAGVLENDKSSLRYEQIEKDVDNFVKEVRTFIQSAAYEAQQRPVKPS</sequence>
<proteinExistence type="predicted"/>
<dbReference type="Pfam" id="PF11769">
    <property type="entry name" value="DUF3313"/>
    <property type="match status" value="1"/>
</dbReference>
<dbReference type="AlphaFoldDB" id="Q1YZ11"/>
<evidence type="ECO:0008006" key="3">
    <source>
        <dbReference type="Google" id="ProtNLM"/>
    </source>
</evidence>
<evidence type="ECO:0000313" key="1">
    <source>
        <dbReference type="EMBL" id="EAS41530.1"/>
    </source>
</evidence>
<gene>
    <name evidence="1" type="ORF">P3TCK_07806</name>
</gene>
<name>Q1YZ11_9GAMM</name>
<dbReference type="EMBL" id="AAPH01000033">
    <property type="protein sequence ID" value="EAS41530.1"/>
    <property type="molecule type" value="Genomic_DNA"/>
</dbReference>
<protein>
    <recommendedName>
        <fullName evidence="3">Lipoprotein</fullName>
    </recommendedName>
</protein>
<organism evidence="1 2">
    <name type="scientific">Photobacterium profundum 3TCK</name>
    <dbReference type="NCBI Taxonomy" id="314280"/>
    <lineage>
        <taxon>Bacteria</taxon>
        <taxon>Pseudomonadati</taxon>
        <taxon>Pseudomonadota</taxon>
        <taxon>Gammaproteobacteria</taxon>
        <taxon>Vibrionales</taxon>
        <taxon>Vibrionaceae</taxon>
        <taxon>Photobacterium</taxon>
    </lineage>
</organism>
<dbReference type="HOGENOM" id="CLU_097142_0_0_6"/>
<dbReference type="InterPro" id="IPR021747">
    <property type="entry name" value="DUF3313"/>
</dbReference>
<comment type="caution">
    <text evidence="1">The sequence shown here is derived from an EMBL/GenBank/DDBJ whole genome shotgun (WGS) entry which is preliminary data.</text>
</comment>
<evidence type="ECO:0000313" key="2">
    <source>
        <dbReference type="Proteomes" id="UP000003789"/>
    </source>
</evidence>
<dbReference type="Proteomes" id="UP000003789">
    <property type="component" value="Unassembled WGS sequence"/>
</dbReference>